<organism evidence="2 3">
    <name type="scientific">Desulfonema magnum</name>
    <dbReference type="NCBI Taxonomy" id="45655"/>
    <lineage>
        <taxon>Bacteria</taxon>
        <taxon>Pseudomonadati</taxon>
        <taxon>Thermodesulfobacteriota</taxon>
        <taxon>Desulfobacteria</taxon>
        <taxon>Desulfobacterales</taxon>
        <taxon>Desulfococcaceae</taxon>
        <taxon>Desulfonema</taxon>
    </lineage>
</organism>
<dbReference type="KEGG" id="dmm:dnm_095430"/>
<keyword evidence="3" id="KW-1185">Reference proteome</keyword>
<dbReference type="InterPro" id="IPR010982">
    <property type="entry name" value="Lambda_DNA-bd_dom_sf"/>
</dbReference>
<protein>
    <submittedName>
        <fullName evidence="2">HTH domain-containing protein, Cro/C1-type</fullName>
    </submittedName>
</protein>
<dbReference type="InterPro" id="IPR001387">
    <property type="entry name" value="Cro/C1-type_HTH"/>
</dbReference>
<dbReference type="EMBL" id="CP061800">
    <property type="protein sequence ID" value="QTA93442.1"/>
    <property type="molecule type" value="Genomic_DNA"/>
</dbReference>
<accession>A0A975BY16</accession>
<dbReference type="CDD" id="cd00093">
    <property type="entry name" value="HTH_XRE"/>
    <property type="match status" value="1"/>
</dbReference>
<dbReference type="SMART" id="SM00530">
    <property type="entry name" value="HTH_XRE"/>
    <property type="match status" value="1"/>
</dbReference>
<evidence type="ECO:0000313" key="2">
    <source>
        <dbReference type="EMBL" id="QTA93442.1"/>
    </source>
</evidence>
<sequence>MKSHNEMVSGWMEDPVFKAEYDALEDKFALFDELIKARKKAGLTQAEVARRMDTKVPAIARLESGGGSKQHSPSVATLNKYAKAVGCRLEIKLHPLTKIPNQL</sequence>
<dbReference type="Pfam" id="PF01381">
    <property type="entry name" value="HTH_3"/>
    <property type="match status" value="1"/>
</dbReference>
<reference evidence="2" key="1">
    <citation type="journal article" date="2021" name="Microb. Physiol.">
        <title>Proteogenomic Insights into the Physiology of Marine, Sulfate-Reducing, Filamentous Desulfonema limicola and Desulfonema magnum.</title>
        <authorList>
            <person name="Schnaars V."/>
            <person name="Wohlbrand L."/>
            <person name="Scheve S."/>
            <person name="Hinrichs C."/>
            <person name="Reinhardt R."/>
            <person name="Rabus R."/>
        </authorList>
    </citation>
    <scope>NUCLEOTIDE SEQUENCE</scope>
    <source>
        <strain evidence="2">4be13</strain>
    </source>
</reference>
<dbReference type="SUPFAM" id="SSF47413">
    <property type="entry name" value="lambda repressor-like DNA-binding domains"/>
    <property type="match status" value="1"/>
</dbReference>
<dbReference type="AlphaFoldDB" id="A0A975BY16"/>
<name>A0A975BY16_9BACT</name>
<evidence type="ECO:0000313" key="3">
    <source>
        <dbReference type="Proteomes" id="UP000663722"/>
    </source>
</evidence>
<dbReference type="RefSeq" id="WP_207680384.1">
    <property type="nucleotide sequence ID" value="NZ_CP061800.1"/>
</dbReference>
<evidence type="ECO:0000259" key="1">
    <source>
        <dbReference type="PROSITE" id="PS50943"/>
    </source>
</evidence>
<dbReference type="Proteomes" id="UP000663722">
    <property type="component" value="Chromosome"/>
</dbReference>
<gene>
    <name evidence="2" type="ORF">dnm_095430</name>
</gene>
<dbReference type="PROSITE" id="PS50943">
    <property type="entry name" value="HTH_CROC1"/>
    <property type="match status" value="1"/>
</dbReference>
<dbReference type="GO" id="GO:0003677">
    <property type="term" value="F:DNA binding"/>
    <property type="evidence" value="ECO:0007669"/>
    <property type="project" value="InterPro"/>
</dbReference>
<dbReference type="Gene3D" id="1.10.260.40">
    <property type="entry name" value="lambda repressor-like DNA-binding domains"/>
    <property type="match status" value="1"/>
</dbReference>
<feature type="domain" description="HTH cro/C1-type" evidence="1">
    <location>
        <begin position="34"/>
        <end position="92"/>
    </location>
</feature>
<proteinExistence type="predicted"/>